<organism evidence="2 3">
    <name type="scientific">Clostridium beijerinckii</name>
    <name type="common">Clostridium MP</name>
    <dbReference type="NCBI Taxonomy" id="1520"/>
    <lineage>
        <taxon>Bacteria</taxon>
        <taxon>Bacillati</taxon>
        <taxon>Bacillota</taxon>
        <taxon>Clostridia</taxon>
        <taxon>Eubacteriales</taxon>
        <taxon>Clostridiaceae</taxon>
        <taxon>Clostridium</taxon>
    </lineage>
</organism>
<dbReference type="Gene3D" id="3.30.70.270">
    <property type="match status" value="1"/>
</dbReference>
<dbReference type="SUPFAM" id="SSF55073">
    <property type="entry name" value="Nucleotide cyclase"/>
    <property type="match status" value="1"/>
</dbReference>
<accession>A0A9Q5CIR2</accession>
<dbReference type="InterPro" id="IPR052163">
    <property type="entry name" value="DGC-Regulatory_Protein"/>
</dbReference>
<name>A0A9Q5CIR2_CLOBE</name>
<dbReference type="NCBIfam" id="TIGR00254">
    <property type="entry name" value="GGDEF"/>
    <property type="match status" value="1"/>
</dbReference>
<dbReference type="PANTHER" id="PTHR46663:SF3">
    <property type="entry name" value="SLL0267 PROTEIN"/>
    <property type="match status" value="1"/>
</dbReference>
<sequence>MDIDKFKIVNDTLGHDIGDELLCQFSQRVKECLRKNDILARFGGNEFCALLLISERENAENIAKRILKALQDKWLIGEYEFFTTSNIGIAFYEDGLDDDTLIKNADIALYKAKEKGRNNYQIFDIL</sequence>
<comment type="caution">
    <text evidence="2">The sequence shown here is derived from an EMBL/GenBank/DDBJ whole genome shotgun (WGS) entry which is preliminary data.</text>
</comment>
<dbReference type="CDD" id="cd01949">
    <property type="entry name" value="GGDEF"/>
    <property type="match status" value="1"/>
</dbReference>
<dbReference type="PROSITE" id="PS50887">
    <property type="entry name" value="GGDEF"/>
    <property type="match status" value="1"/>
</dbReference>
<reference evidence="2" key="1">
    <citation type="submission" date="2020-05" db="EMBL/GenBank/DDBJ databases">
        <title>Genomic insights into acetone-butanol-ethanol (ABE) fermentation by sequencing solventogenic clostridia strains.</title>
        <authorList>
            <person name="Brown S."/>
        </authorList>
    </citation>
    <scope>NUCLEOTIDE SEQUENCE</scope>
    <source>
        <strain evidence="2">DJ126</strain>
    </source>
</reference>
<dbReference type="EMBL" id="JABSXK010000001">
    <property type="protein sequence ID" value="NRV11585.1"/>
    <property type="molecule type" value="Genomic_DNA"/>
</dbReference>
<dbReference type="InterPro" id="IPR029787">
    <property type="entry name" value="Nucleotide_cyclase"/>
</dbReference>
<dbReference type="InterPro" id="IPR043128">
    <property type="entry name" value="Rev_trsase/Diguanyl_cyclase"/>
</dbReference>
<evidence type="ECO:0000313" key="2">
    <source>
        <dbReference type="EMBL" id="NRV11585.1"/>
    </source>
</evidence>
<proteinExistence type="predicted"/>
<dbReference type="InterPro" id="IPR000160">
    <property type="entry name" value="GGDEF_dom"/>
</dbReference>
<dbReference type="Pfam" id="PF00990">
    <property type="entry name" value="GGDEF"/>
    <property type="match status" value="1"/>
</dbReference>
<dbReference type="Proteomes" id="UP000821656">
    <property type="component" value="Unassembled WGS sequence"/>
</dbReference>
<evidence type="ECO:0000313" key="3">
    <source>
        <dbReference type="Proteomes" id="UP000821656"/>
    </source>
</evidence>
<dbReference type="PANTHER" id="PTHR46663">
    <property type="entry name" value="DIGUANYLATE CYCLASE DGCT-RELATED"/>
    <property type="match status" value="1"/>
</dbReference>
<gene>
    <name evidence="2" type="ORF">DFH45_004548</name>
</gene>
<evidence type="ECO:0000259" key="1">
    <source>
        <dbReference type="PROSITE" id="PS50887"/>
    </source>
</evidence>
<dbReference type="SMART" id="SM00267">
    <property type="entry name" value="GGDEF"/>
    <property type="match status" value="1"/>
</dbReference>
<dbReference type="AlphaFoldDB" id="A0A9Q5CIR2"/>
<feature type="domain" description="GGDEF" evidence="1">
    <location>
        <begin position="1"/>
        <end position="125"/>
    </location>
</feature>
<protein>
    <submittedName>
        <fullName evidence="2">Diguanylate cyclase (GGDEF)-like protein</fullName>
    </submittedName>
</protein>